<proteinExistence type="predicted"/>
<feature type="non-terminal residue" evidence="6">
    <location>
        <position position="1274"/>
    </location>
</feature>
<sequence length="1274" mass="142983">MIPPIEHHLRVGTIVLPLPSEAVVPHPPNLLHWQEWKKNNKPAAPSTLNRSPTIREALQYLVDCHVARATFLTLPPLPAPPPQVEPEPVDNDLMLDVGGPNNSDDEDTDPADAHLFEIERGPRLLIRFYVLPQDVEGRRHIPPLAETKQVRCRNYMHFLLSRVDKRPEMWNYALGVENDLPRAPRGGLYAYKTVHKRLADIYAEMPSPAPFVVTDGRADAESRRLLNECLTMSGPRSMTTTLFNYQKKSVWKMLQRETFPQNVLATDFLECRSADGGRLYWLEMITGKLYNDPQYWADGTGGVICEDMGTGKTCICIALILHTRHQISSAPVDCCVQVDLNQTYLDSEPTDPTIIEIPPPCPTLKALAASATMRSRIPYRHLKHTGLQPHIYKLLRNSPAYYMKRPVEGSRSSRRYSEDNPGVKIYLSSCTLVVVPDTLVNQWRAELNKHTEAGSVKVMVITDTNASIPPAVELLKYDIVLISYPRFGLEQRRGGLDSRTCSCPESSRYCSCSSTNTYRSPLLDLRWLRLIVDEGHAMAKKVESGSAVLLASRLDVERRWVCTGTPMPNVLVREVVEEEGRDLEKFGMLLVEFLGVEPWRSSPNEFKNVVAKPFLEKGFRGYEKLKGLMERVMVRNRQEDIERDIQLPPLHEKVVPLHFTPIQRLLHNSLLSQIATNAVLSQREDQDYFFHPSNRKFLRQVVSHLHQSCFWYTGGDEFLDSLRSTAENVVEALDWVEKGKVEYGEEDVEILKRVRRICRGAARSRVLRWVVGEGVVGAEEVGEVAFVVHGGGERAVEGWRDERGEVRGLWLGGGDGMVGLVSGKSVEGLRRRVGEREKREKEEMEKVERERVEKAEAERKAVEEAEMVEDAEMAVNADGAEAGQGSTSGQNDTVMREAISAVLAFKGETMDTPAASTKDVSTSTPSAGSPRPDNLHEADGPSTLIESESSRPARPHGILKRKRSTLPTREELFSAQIISTTSSKLTYLADQILLYAPTQKIIVYCQWDNEIYYITALLRLLNIPHRSFHRRQPVWERAQVITTFNTNEKLRVLVMFAGIASWGIDLSSASRVYFVSPIWESSMERQAVKRAHRMGCTKPVYVETLVIKGSFEEEMVKRRTELGKTNHKRIMSITDDGKMRQILSAANFVKRLSSRSSTGGDTLPSSASDLPTTADATHSQAAVESPSRSRDKGKGKPLEKETDEDMEMINTMRKLISPIPIISPDFDRAFGGTAEYGGDIDDSDPDDMIDLSHATQPSLLDAMSPASEGMQADG</sequence>
<dbReference type="InterPro" id="IPR001650">
    <property type="entry name" value="Helicase_C-like"/>
</dbReference>
<comment type="caution">
    <text evidence="6">The sequence shown here is derived from an EMBL/GenBank/DDBJ whole genome shotgun (WGS) entry which is preliminary data.</text>
</comment>
<keyword evidence="2" id="KW-0378">Hydrolase</keyword>
<dbReference type="GO" id="GO:0006281">
    <property type="term" value="P:DNA repair"/>
    <property type="evidence" value="ECO:0007669"/>
    <property type="project" value="TreeGrafter"/>
</dbReference>
<dbReference type="GO" id="GO:0016787">
    <property type="term" value="F:hydrolase activity"/>
    <property type="evidence" value="ECO:0007669"/>
    <property type="project" value="UniProtKB-KW"/>
</dbReference>
<accession>A0AAD5X411</accession>
<reference evidence="6" key="1">
    <citation type="submission" date="2020-05" db="EMBL/GenBank/DDBJ databases">
        <title>Phylogenomic resolution of chytrid fungi.</title>
        <authorList>
            <person name="Stajich J.E."/>
            <person name="Amses K."/>
            <person name="Simmons R."/>
            <person name="Seto K."/>
            <person name="Myers J."/>
            <person name="Bonds A."/>
            <person name="Quandt C.A."/>
            <person name="Barry K."/>
            <person name="Liu P."/>
            <person name="Grigoriev I."/>
            <person name="Longcore J.E."/>
            <person name="James T.Y."/>
        </authorList>
    </citation>
    <scope>NUCLEOTIDE SEQUENCE</scope>
    <source>
        <strain evidence="6">JEL0318</strain>
    </source>
</reference>
<feature type="region of interest" description="Disordered" evidence="4">
    <location>
        <begin position="1233"/>
        <end position="1274"/>
    </location>
</feature>
<dbReference type="PANTHER" id="PTHR45626:SF51">
    <property type="entry name" value="SNF2-RELATED DOMAIN-CONTAINING PROTEIN"/>
    <property type="match status" value="1"/>
</dbReference>
<keyword evidence="3" id="KW-0067">ATP-binding</keyword>
<dbReference type="PROSITE" id="PS51194">
    <property type="entry name" value="HELICASE_CTER"/>
    <property type="match status" value="1"/>
</dbReference>
<evidence type="ECO:0000313" key="6">
    <source>
        <dbReference type="EMBL" id="KAJ3050706.1"/>
    </source>
</evidence>
<organism evidence="6 7">
    <name type="scientific">Rhizophlyctis rosea</name>
    <dbReference type="NCBI Taxonomy" id="64517"/>
    <lineage>
        <taxon>Eukaryota</taxon>
        <taxon>Fungi</taxon>
        <taxon>Fungi incertae sedis</taxon>
        <taxon>Chytridiomycota</taxon>
        <taxon>Chytridiomycota incertae sedis</taxon>
        <taxon>Chytridiomycetes</taxon>
        <taxon>Rhizophlyctidales</taxon>
        <taxon>Rhizophlyctidaceae</taxon>
        <taxon>Rhizophlyctis</taxon>
    </lineage>
</organism>
<dbReference type="SUPFAM" id="SSF52540">
    <property type="entry name" value="P-loop containing nucleoside triphosphate hydrolases"/>
    <property type="match status" value="2"/>
</dbReference>
<feature type="compositionally biased region" description="Polar residues" evidence="4">
    <location>
        <begin position="914"/>
        <end position="927"/>
    </location>
</feature>
<feature type="compositionally biased region" description="Basic and acidic residues" evidence="4">
    <location>
        <begin position="1187"/>
        <end position="1200"/>
    </location>
</feature>
<feature type="domain" description="Helicase C-terminal" evidence="5">
    <location>
        <begin position="988"/>
        <end position="1138"/>
    </location>
</feature>
<evidence type="ECO:0000256" key="2">
    <source>
        <dbReference type="ARBA" id="ARBA00022801"/>
    </source>
</evidence>
<name>A0AAD5X411_9FUNG</name>
<feature type="region of interest" description="Disordered" evidence="4">
    <location>
        <begin position="832"/>
        <end position="869"/>
    </location>
</feature>
<feature type="compositionally biased region" description="Basic and acidic residues" evidence="4">
    <location>
        <begin position="832"/>
        <end position="863"/>
    </location>
</feature>
<dbReference type="PANTHER" id="PTHR45626">
    <property type="entry name" value="TRANSCRIPTION TERMINATION FACTOR 2-RELATED"/>
    <property type="match status" value="1"/>
</dbReference>
<evidence type="ECO:0000256" key="1">
    <source>
        <dbReference type="ARBA" id="ARBA00022741"/>
    </source>
</evidence>
<protein>
    <recommendedName>
        <fullName evidence="5">Helicase C-terminal domain-containing protein</fullName>
    </recommendedName>
</protein>
<evidence type="ECO:0000313" key="7">
    <source>
        <dbReference type="Proteomes" id="UP001212841"/>
    </source>
</evidence>
<gene>
    <name evidence="6" type="ORF">HK097_008312</name>
</gene>
<dbReference type="Pfam" id="PF00271">
    <property type="entry name" value="Helicase_C"/>
    <property type="match status" value="1"/>
</dbReference>
<dbReference type="Gene3D" id="3.40.50.10810">
    <property type="entry name" value="Tandem AAA-ATPase domain"/>
    <property type="match status" value="1"/>
</dbReference>
<dbReference type="InterPro" id="IPR014001">
    <property type="entry name" value="Helicase_ATP-bd"/>
</dbReference>
<dbReference type="InterPro" id="IPR049730">
    <property type="entry name" value="SNF2/RAD54-like_C"/>
</dbReference>
<feature type="compositionally biased region" description="Acidic residues" evidence="4">
    <location>
        <begin position="1238"/>
        <end position="1249"/>
    </location>
</feature>
<dbReference type="Pfam" id="PF00176">
    <property type="entry name" value="SNF2-rel_dom"/>
    <property type="match status" value="1"/>
</dbReference>
<evidence type="ECO:0000256" key="4">
    <source>
        <dbReference type="SAM" id="MobiDB-lite"/>
    </source>
</evidence>
<dbReference type="EMBL" id="JADGJD010000482">
    <property type="protein sequence ID" value="KAJ3050706.1"/>
    <property type="molecule type" value="Genomic_DNA"/>
</dbReference>
<dbReference type="CDD" id="cd18008">
    <property type="entry name" value="DEXDc_SHPRH-like"/>
    <property type="match status" value="1"/>
</dbReference>
<dbReference type="AlphaFoldDB" id="A0AAD5X411"/>
<dbReference type="InterPro" id="IPR050628">
    <property type="entry name" value="SNF2_RAD54_helicase_TF"/>
</dbReference>
<keyword evidence="7" id="KW-1185">Reference proteome</keyword>
<dbReference type="GO" id="GO:0005524">
    <property type="term" value="F:ATP binding"/>
    <property type="evidence" value="ECO:0007669"/>
    <property type="project" value="UniProtKB-KW"/>
</dbReference>
<dbReference type="GO" id="GO:0008094">
    <property type="term" value="F:ATP-dependent activity, acting on DNA"/>
    <property type="evidence" value="ECO:0007669"/>
    <property type="project" value="TreeGrafter"/>
</dbReference>
<keyword evidence="1" id="KW-0547">Nucleotide-binding</keyword>
<dbReference type="Proteomes" id="UP001212841">
    <property type="component" value="Unassembled WGS sequence"/>
</dbReference>
<dbReference type="CDD" id="cd18793">
    <property type="entry name" value="SF2_C_SNF"/>
    <property type="match status" value="1"/>
</dbReference>
<dbReference type="GO" id="GO:0005634">
    <property type="term" value="C:nucleus"/>
    <property type="evidence" value="ECO:0007669"/>
    <property type="project" value="TreeGrafter"/>
</dbReference>
<dbReference type="InterPro" id="IPR000330">
    <property type="entry name" value="SNF2_N"/>
</dbReference>
<evidence type="ECO:0000256" key="3">
    <source>
        <dbReference type="ARBA" id="ARBA00022840"/>
    </source>
</evidence>
<feature type="region of interest" description="Disordered" evidence="4">
    <location>
        <begin position="910"/>
        <end position="962"/>
    </location>
</feature>
<evidence type="ECO:0000259" key="5">
    <source>
        <dbReference type="PROSITE" id="PS51194"/>
    </source>
</evidence>
<feature type="region of interest" description="Disordered" evidence="4">
    <location>
        <begin position="1154"/>
        <end position="1205"/>
    </location>
</feature>
<dbReference type="InterPro" id="IPR027417">
    <property type="entry name" value="P-loop_NTPase"/>
</dbReference>
<dbReference type="SMART" id="SM00487">
    <property type="entry name" value="DEXDc"/>
    <property type="match status" value="1"/>
</dbReference>
<feature type="compositionally biased region" description="Basic residues" evidence="4">
    <location>
        <begin position="953"/>
        <end position="962"/>
    </location>
</feature>
<feature type="compositionally biased region" description="Polar residues" evidence="4">
    <location>
        <begin position="1154"/>
        <end position="1182"/>
    </location>
</feature>
<dbReference type="SMART" id="SM00490">
    <property type="entry name" value="HELICc"/>
    <property type="match status" value="1"/>
</dbReference>
<dbReference type="InterPro" id="IPR038718">
    <property type="entry name" value="SNF2-like_sf"/>
</dbReference>
<dbReference type="Gene3D" id="3.40.50.300">
    <property type="entry name" value="P-loop containing nucleotide triphosphate hydrolases"/>
    <property type="match status" value="1"/>
</dbReference>